<accession>A0AC60PXC9</accession>
<dbReference type="Proteomes" id="UP000805193">
    <property type="component" value="Unassembled WGS sequence"/>
</dbReference>
<evidence type="ECO:0000313" key="2">
    <source>
        <dbReference type="Proteomes" id="UP000805193"/>
    </source>
</evidence>
<protein>
    <submittedName>
        <fullName evidence="1">Uncharacterized protein</fullName>
    </submittedName>
</protein>
<reference evidence="1 2" key="1">
    <citation type="journal article" date="2020" name="Cell">
        <title>Large-Scale Comparative Analyses of Tick Genomes Elucidate Their Genetic Diversity and Vector Capacities.</title>
        <authorList>
            <consortium name="Tick Genome and Microbiome Consortium (TIGMIC)"/>
            <person name="Jia N."/>
            <person name="Wang J."/>
            <person name="Shi W."/>
            <person name="Du L."/>
            <person name="Sun Y."/>
            <person name="Zhan W."/>
            <person name="Jiang J.F."/>
            <person name="Wang Q."/>
            <person name="Zhang B."/>
            <person name="Ji P."/>
            <person name="Bell-Sakyi L."/>
            <person name="Cui X.M."/>
            <person name="Yuan T.T."/>
            <person name="Jiang B.G."/>
            <person name="Yang W.F."/>
            <person name="Lam T.T."/>
            <person name="Chang Q.C."/>
            <person name="Ding S.J."/>
            <person name="Wang X.J."/>
            <person name="Zhu J.G."/>
            <person name="Ruan X.D."/>
            <person name="Zhao L."/>
            <person name="Wei J.T."/>
            <person name="Ye R.Z."/>
            <person name="Que T.C."/>
            <person name="Du C.H."/>
            <person name="Zhou Y.H."/>
            <person name="Cheng J.X."/>
            <person name="Dai P.F."/>
            <person name="Guo W.B."/>
            <person name="Han X.H."/>
            <person name="Huang E.J."/>
            <person name="Li L.F."/>
            <person name="Wei W."/>
            <person name="Gao Y.C."/>
            <person name="Liu J.Z."/>
            <person name="Shao H.Z."/>
            <person name="Wang X."/>
            <person name="Wang C.C."/>
            <person name="Yang T.C."/>
            <person name="Huo Q.B."/>
            <person name="Li W."/>
            <person name="Chen H.Y."/>
            <person name="Chen S.E."/>
            <person name="Zhou L.G."/>
            <person name="Ni X.B."/>
            <person name="Tian J.H."/>
            <person name="Sheng Y."/>
            <person name="Liu T."/>
            <person name="Pan Y.S."/>
            <person name="Xia L.Y."/>
            <person name="Li J."/>
            <person name="Zhao F."/>
            <person name="Cao W.C."/>
        </authorList>
    </citation>
    <scope>NUCLEOTIDE SEQUENCE [LARGE SCALE GENOMIC DNA]</scope>
    <source>
        <strain evidence="1">Iper-2018</strain>
    </source>
</reference>
<dbReference type="EMBL" id="JABSTQ010009807">
    <property type="protein sequence ID" value="KAG0425714.1"/>
    <property type="molecule type" value="Genomic_DNA"/>
</dbReference>
<comment type="caution">
    <text evidence="1">The sequence shown here is derived from an EMBL/GenBank/DDBJ whole genome shotgun (WGS) entry which is preliminary data.</text>
</comment>
<proteinExistence type="predicted"/>
<keyword evidence="2" id="KW-1185">Reference proteome</keyword>
<organism evidence="1 2">
    <name type="scientific">Ixodes persulcatus</name>
    <name type="common">Taiga tick</name>
    <dbReference type="NCBI Taxonomy" id="34615"/>
    <lineage>
        <taxon>Eukaryota</taxon>
        <taxon>Metazoa</taxon>
        <taxon>Ecdysozoa</taxon>
        <taxon>Arthropoda</taxon>
        <taxon>Chelicerata</taxon>
        <taxon>Arachnida</taxon>
        <taxon>Acari</taxon>
        <taxon>Parasitiformes</taxon>
        <taxon>Ixodida</taxon>
        <taxon>Ixodoidea</taxon>
        <taxon>Ixodidae</taxon>
        <taxon>Ixodinae</taxon>
        <taxon>Ixodes</taxon>
    </lineage>
</organism>
<evidence type="ECO:0000313" key="1">
    <source>
        <dbReference type="EMBL" id="KAG0425714.1"/>
    </source>
</evidence>
<sequence length="321" mass="34703">MQISYDDDLKCITGVVQASMRNKSYAVEPLSFIASTIIRTGAHRGTVVRPFVCDQVHRVPAAPAEGVIASGVFAGRTSSRRYPSSQEFGARALGRRTSTACGLMAASVDTLKDGCKRDLLDRCSVSLFFFTGGARIPGSAQELAKTCEEEQKDRQCVTDYTQKCLEGIPRGMVQLVHDGSSSVGREKCTVGSPGHTRYMKHAECLNTAGDKIHRCMKRLTGILEASAEHHKREHKIGLACCSFGGYRQCIVDAVKGSCDDSHVAYAHDLIQSYAGELLDTVCINYKPGEESCGGLPTLLPKDAPKSLSPIPPLTDVLQVFV</sequence>
<name>A0AC60PXC9_IXOPE</name>
<gene>
    <name evidence="1" type="ORF">HPB47_027143</name>
</gene>